<evidence type="ECO:0000313" key="3">
    <source>
        <dbReference type="Proteomes" id="UP001066276"/>
    </source>
</evidence>
<organism evidence="2 3">
    <name type="scientific">Pleurodeles waltl</name>
    <name type="common">Iberian ribbed newt</name>
    <dbReference type="NCBI Taxonomy" id="8319"/>
    <lineage>
        <taxon>Eukaryota</taxon>
        <taxon>Metazoa</taxon>
        <taxon>Chordata</taxon>
        <taxon>Craniata</taxon>
        <taxon>Vertebrata</taxon>
        <taxon>Euteleostomi</taxon>
        <taxon>Amphibia</taxon>
        <taxon>Batrachia</taxon>
        <taxon>Caudata</taxon>
        <taxon>Salamandroidea</taxon>
        <taxon>Salamandridae</taxon>
        <taxon>Pleurodelinae</taxon>
        <taxon>Pleurodeles</taxon>
    </lineage>
</organism>
<dbReference type="AlphaFoldDB" id="A0AAV7MKN3"/>
<feature type="compositionally biased region" description="Low complexity" evidence="1">
    <location>
        <begin position="1"/>
        <end position="17"/>
    </location>
</feature>
<evidence type="ECO:0000256" key="1">
    <source>
        <dbReference type="SAM" id="MobiDB-lite"/>
    </source>
</evidence>
<evidence type="ECO:0000313" key="2">
    <source>
        <dbReference type="EMBL" id="KAJ1101623.1"/>
    </source>
</evidence>
<reference evidence="2" key="1">
    <citation type="journal article" date="2022" name="bioRxiv">
        <title>Sequencing and chromosome-scale assembly of the giantPleurodeles waltlgenome.</title>
        <authorList>
            <person name="Brown T."/>
            <person name="Elewa A."/>
            <person name="Iarovenko S."/>
            <person name="Subramanian E."/>
            <person name="Araus A.J."/>
            <person name="Petzold A."/>
            <person name="Susuki M."/>
            <person name="Suzuki K.-i.T."/>
            <person name="Hayashi T."/>
            <person name="Toyoda A."/>
            <person name="Oliveira C."/>
            <person name="Osipova E."/>
            <person name="Leigh N.D."/>
            <person name="Simon A."/>
            <person name="Yun M.H."/>
        </authorList>
    </citation>
    <scope>NUCLEOTIDE SEQUENCE</scope>
    <source>
        <strain evidence="2">20211129_DDA</strain>
        <tissue evidence="2">Liver</tissue>
    </source>
</reference>
<name>A0AAV7MKN3_PLEWA</name>
<keyword evidence="3" id="KW-1185">Reference proteome</keyword>
<feature type="region of interest" description="Disordered" evidence="1">
    <location>
        <begin position="1"/>
        <end position="31"/>
    </location>
</feature>
<accession>A0AAV7MKN3</accession>
<protein>
    <submittedName>
        <fullName evidence="2">Uncharacterized protein</fullName>
    </submittedName>
</protein>
<feature type="region of interest" description="Disordered" evidence="1">
    <location>
        <begin position="44"/>
        <end position="108"/>
    </location>
</feature>
<proteinExistence type="predicted"/>
<gene>
    <name evidence="2" type="ORF">NDU88_006689</name>
</gene>
<comment type="caution">
    <text evidence="2">The sequence shown here is derived from an EMBL/GenBank/DDBJ whole genome shotgun (WGS) entry which is preliminary data.</text>
</comment>
<dbReference type="EMBL" id="JANPWB010000014">
    <property type="protein sequence ID" value="KAJ1101623.1"/>
    <property type="molecule type" value="Genomic_DNA"/>
</dbReference>
<sequence length="108" mass="11182">MLLSSRRLGPLLQQPLGHPSAHHRASGQEGARLILATAPASLLKRGRGTPLPHSGPLHQWKGRPQAQEPAGTPQTRSAGLDQGSACTRIPHAGLRSGYSSSCPGDGTG</sequence>
<dbReference type="Proteomes" id="UP001066276">
    <property type="component" value="Chromosome 10"/>
</dbReference>